<dbReference type="Gene3D" id="3.30.450.20">
    <property type="entry name" value="PAS domain"/>
    <property type="match status" value="1"/>
</dbReference>
<keyword evidence="4" id="KW-0238">DNA-binding</keyword>
<dbReference type="InterPro" id="IPR002078">
    <property type="entry name" value="Sigma_54_int"/>
</dbReference>
<dbReference type="PROSITE" id="PS00675">
    <property type="entry name" value="SIGMA54_INTERACT_1"/>
    <property type="match status" value="1"/>
</dbReference>
<dbReference type="InterPro" id="IPR027417">
    <property type="entry name" value="P-loop_NTPase"/>
</dbReference>
<name>A0ABT1Y0G3_9FIRM</name>
<evidence type="ECO:0000256" key="3">
    <source>
        <dbReference type="ARBA" id="ARBA00023015"/>
    </source>
</evidence>
<dbReference type="Gene3D" id="3.40.50.300">
    <property type="entry name" value="P-loop containing nucleotide triphosphate hydrolases"/>
    <property type="match status" value="1"/>
</dbReference>
<dbReference type="Gene3D" id="1.10.8.60">
    <property type="match status" value="1"/>
</dbReference>
<dbReference type="RefSeq" id="WP_089609828.1">
    <property type="nucleotide sequence ID" value="NZ_CP022121.1"/>
</dbReference>
<dbReference type="InterPro" id="IPR025943">
    <property type="entry name" value="Sigma_54_int_dom_ATP-bd_2"/>
</dbReference>
<dbReference type="InterPro" id="IPR058031">
    <property type="entry name" value="AAA_lid_NorR"/>
</dbReference>
<accession>A0ABT1Y0G3</accession>
<feature type="coiled-coil region" evidence="6">
    <location>
        <begin position="9"/>
        <end position="36"/>
    </location>
</feature>
<evidence type="ECO:0000256" key="5">
    <source>
        <dbReference type="ARBA" id="ARBA00023163"/>
    </source>
</evidence>
<dbReference type="PANTHER" id="PTHR32071">
    <property type="entry name" value="TRANSCRIPTIONAL REGULATORY PROTEIN"/>
    <property type="match status" value="1"/>
</dbReference>
<protein>
    <submittedName>
        <fullName evidence="9">Sigma 54-interacting transcriptional regulator</fullName>
    </submittedName>
</protein>
<dbReference type="Gene3D" id="1.10.10.60">
    <property type="entry name" value="Homeodomain-like"/>
    <property type="match status" value="1"/>
</dbReference>
<evidence type="ECO:0000259" key="8">
    <source>
        <dbReference type="PROSITE" id="PS50112"/>
    </source>
</evidence>
<dbReference type="InterPro" id="IPR013767">
    <property type="entry name" value="PAS_fold"/>
</dbReference>
<dbReference type="InterPro" id="IPR025662">
    <property type="entry name" value="Sigma_54_int_dom_ATP-bd_1"/>
</dbReference>
<evidence type="ECO:0000313" key="10">
    <source>
        <dbReference type="Proteomes" id="UP001524944"/>
    </source>
</evidence>
<dbReference type="SMART" id="SM00382">
    <property type="entry name" value="AAA"/>
    <property type="match status" value="1"/>
</dbReference>
<feature type="domain" description="PAS" evidence="8">
    <location>
        <begin position="36"/>
        <end position="94"/>
    </location>
</feature>
<dbReference type="PRINTS" id="PR01590">
    <property type="entry name" value="HTHFIS"/>
</dbReference>
<keyword evidence="3" id="KW-0805">Transcription regulation</keyword>
<dbReference type="PROSITE" id="PS50045">
    <property type="entry name" value="SIGMA54_INTERACT_4"/>
    <property type="match status" value="1"/>
</dbReference>
<evidence type="ECO:0000256" key="4">
    <source>
        <dbReference type="ARBA" id="ARBA00023125"/>
    </source>
</evidence>
<gene>
    <name evidence="9" type="ORF">NVS47_02270</name>
</gene>
<dbReference type="InterPro" id="IPR002197">
    <property type="entry name" value="HTH_Fis"/>
</dbReference>
<dbReference type="InterPro" id="IPR009057">
    <property type="entry name" value="Homeodomain-like_sf"/>
</dbReference>
<dbReference type="Proteomes" id="UP001524944">
    <property type="component" value="Unassembled WGS sequence"/>
</dbReference>
<dbReference type="CDD" id="cd00009">
    <property type="entry name" value="AAA"/>
    <property type="match status" value="1"/>
</dbReference>
<keyword evidence="2" id="KW-0067">ATP-binding</keyword>
<dbReference type="InterPro" id="IPR035965">
    <property type="entry name" value="PAS-like_dom_sf"/>
</dbReference>
<keyword evidence="5" id="KW-0804">Transcription</keyword>
<keyword evidence="6" id="KW-0175">Coiled coil</keyword>
<dbReference type="Pfam" id="PF02954">
    <property type="entry name" value="HTH_8"/>
    <property type="match status" value="1"/>
</dbReference>
<feature type="domain" description="Sigma-54 factor interaction" evidence="7">
    <location>
        <begin position="187"/>
        <end position="415"/>
    </location>
</feature>
<evidence type="ECO:0000256" key="1">
    <source>
        <dbReference type="ARBA" id="ARBA00022741"/>
    </source>
</evidence>
<dbReference type="Pfam" id="PF25601">
    <property type="entry name" value="AAA_lid_14"/>
    <property type="match status" value="1"/>
</dbReference>
<organism evidence="9 10">
    <name type="scientific">Dehalobacterium formicoaceticum</name>
    <dbReference type="NCBI Taxonomy" id="51515"/>
    <lineage>
        <taxon>Bacteria</taxon>
        <taxon>Bacillati</taxon>
        <taxon>Bacillota</taxon>
        <taxon>Clostridia</taxon>
        <taxon>Eubacteriales</taxon>
        <taxon>Peptococcaceae</taxon>
        <taxon>Dehalobacterium</taxon>
    </lineage>
</organism>
<dbReference type="NCBIfam" id="TIGR00229">
    <property type="entry name" value="sensory_box"/>
    <property type="match status" value="1"/>
</dbReference>
<proteinExistence type="predicted"/>
<reference evidence="9 10" key="1">
    <citation type="submission" date="2022-08" db="EMBL/GenBank/DDBJ databases">
        <title>Proteogenomics of the novel Dehalobacterium formicoaceticum strain EZ94 highlights a key role of methyltransferases during anaerobic dichloromethane degradation.</title>
        <authorList>
            <person name="Wasmund K."/>
        </authorList>
    </citation>
    <scope>NUCLEOTIDE SEQUENCE [LARGE SCALE GENOMIC DNA]</scope>
    <source>
        <strain evidence="9 10">EZ94</strain>
    </source>
</reference>
<dbReference type="PROSITE" id="PS00676">
    <property type="entry name" value="SIGMA54_INTERACT_2"/>
    <property type="match status" value="1"/>
</dbReference>
<dbReference type="PANTHER" id="PTHR32071:SF74">
    <property type="entry name" value="TRANSCRIPTIONAL ACTIVATOR ROCR"/>
    <property type="match status" value="1"/>
</dbReference>
<dbReference type="InterPro" id="IPR000014">
    <property type="entry name" value="PAS"/>
</dbReference>
<dbReference type="SUPFAM" id="SSF52540">
    <property type="entry name" value="P-loop containing nucleoside triphosphate hydrolases"/>
    <property type="match status" value="1"/>
</dbReference>
<dbReference type="SUPFAM" id="SSF46689">
    <property type="entry name" value="Homeodomain-like"/>
    <property type="match status" value="1"/>
</dbReference>
<keyword evidence="10" id="KW-1185">Reference proteome</keyword>
<evidence type="ECO:0000259" key="7">
    <source>
        <dbReference type="PROSITE" id="PS50045"/>
    </source>
</evidence>
<dbReference type="CDD" id="cd00130">
    <property type="entry name" value="PAS"/>
    <property type="match status" value="1"/>
</dbReference>
<dbReference type="SMART" id="SM00091">
    <property type="entry name" value="PAS"/>
    <property type="match status" value="1"/>
</dbReference>
<dbReference type="Pfam" id="PF00158">
    <property type="entry name" value="Sigma54_activat"/>
    <property type="match status" value="1"/>
</dbReference>
<dbReference type="InterPro" id="IPR003593">
    <property type="entry name" value="AAA+_ATPase"/>
</dbReference>
<evidence type="ECO:0000256" key="2">
    <source>
        <dbReference type="ARBA" id="ARBA00022840"/>
    </source>
</evidence>
<dbReference type="PROSITE" id="PS00688">
    <property type="entry name" value="SIGMA54_INTERACT_3"/>
    <property type="match status" value="1"/>
</dbReference>
<dbReference type="InterPro" id="IPR025944">
    <property type="entry name" value="Sigma_54_int_dom_CS"/>
</dbReference>
<sequence>MKRDDIGELELLRQEIEILKKTNIQLQEVGDDLERENQLLKTILDSIHEGVYATDEKGKIILYNREVEKTEGLKRSDVLGKKETDVYSYISENNFYEAVTEKVMKTVKPLIEHHYKYYLPNGKRNDILINAFPFFYQEKLAGVYTVGRDVKTIGEFISNTLVMQRKLTMEENNPANVKGARYLLDHIIGDSKEMKETVALARKVAGHSSPILIVGETGTGKELFAQGIHNASLFAKGPFVPVNCAAIPDSLLESILFGTVKGAFTGAVDIPGLFEQAENGTIFLDEINSMPFSLQAKLLRVLQDKVVRRIGSKTETPINTRIISATNVDPFVAVQEQVIRSDLFFRLATVTIDIPPLRERKNDIHVLGHYFIRKFNDKFGIFVKGISRDLIKPFEHYYWPGNVRELENIIESGMNFVEHQDDELDLEHLPMYFQERLLKTKEISKYMPGIQGTLRSNLQEFEKRLIYDALLRNSWNITRTAQELGILRQNLQHKIKVLNLQKENR</sequence>
<evidence type="ECO:0000256" key="6">
    <source>
        <dbReference type="SAM" id="Coils"/>
    </source>
</evidence>
<dbReference type="Pfam" id="PF00989">
    <property type="entry name" value="PAS"/>
    <property type="match status" value="1"/>
</dbReference>
<evidence type="ECO:0000313" key="9">
    <source>
        <dbReference type="EMBL" id="MCR6544348.1"/>
    </source>
</evidence>
<comment type="caution">
    <text evidence="9">The sequence shown here is derived from an EMBL/GenBank/DDBJ whole genome shotgun (WGS) entry which is preliminary data.</text>
</comment>
<dbReference type="SUPFAM" id="SSF55785">
    <property type="entry name" value="PYP-like sensor domain (PAS domain)"/>
    <property type="match status" value="1"/>
</dbReference>
<dbReference type="PROSITE" id="PS50112">
    <property type="entry name" value="PAS"/>
    <property type="match status" value="1"/>
</dbReference>
<keyword evidence="1" id="KW-0547">Nucleotide-binding</keyword>
<dbReference type="EMBL" id="JANPWE010000001">
    <property type="protein sequence ID" value="MCR6544348.1"/>
    <property type="molecule type" value="Genomic_DNA"/>
</dbReference>